<comment type="caution">
    <text evidence="1">The sequence shown here is derived from an EMBL/GenBank/DDBJ whole genome shotgun (WGS) entry which is preliminary data.</text>
</comment>
<organism evidence="1 2">
    <name type="scientific">Caenorhabditis nigoni</name>
    <dbReference type="NCBI Taxonomy" id="1611254"/>
    <lineage>
        <taxon>Eukaryota</taxon>
        <taxon>Metazoa</taxon>
        <taxon>Ecdysozoa</taxon>
        <taxon>Nematoda</taxon>
        <taxon>Chromadorea</taxon>
        <taxon>Rhabditida</taxon>
        <taxon>Rhabditina</taxon>
        <taxon>Rhabditomorpha</taxon>
        <taxon>Rhabditoidea</taxon>
        <taxon>Rhabditidae</taxon>
        <taxon>Peloderinae</taxon>
        <taxon>Caenorhabditis</taxon>
    </lineage>
</organism>
<name>A0A2G5VD79_9PELO</name>
<dbReference type="EMBL" id="PDUG01000002">
    <property type="protein sequence ID" value="PIC49725.1"/>
    <property type="molecule type" value="Genomic_DNA"/>
</dbReference>
<protein>
    <submittedName>
        <fullName evidence="1">Uncharacterized protein</fullName>
    </submittedName>
</protein>
<dbReference type="AlphaFoldDB" id="A0A2G5VD79"/>
<sequence>MKFRIKNVMKENGSLTVLVDCESFMFKIKNPTSQECLVTQKLQDLKKGEEMEVELEFRNPEEDKYYLKDCYHRENAEGLISIVNVGIGSLHYDRNSRYFDDEVIERNYDVIKFNFEDGERQVFWPKMKEDTEESKKIKDIFNPIMLNKMRAETDGASVNQKALEKKNAKNKKKKKCCTIL</sequence>
<accession>A0A2G5VD79</accession>
<gene>
    <name evidence="1" type="primary">Cnig_chr_II.g8241</name>
    <name evidence="1" type="ORF">B9Z55_008241</name>
</gene>
<dbReference type="Proteomes" id="UP000230233">
    <property type="component" value="Chromosome II"/>
</dbReference>
<evidence type="ECO:0000313" key="1">
    <source>
        <dbReference type="EMBL" id="PIC49725.1"/>
    </source>
</evidence>
<reference evidence="2" key="1">
    <citation type="submission" date="2017-10" db="EMBL/GenBank/DDBJ databases">
        <title>Rapid genome shrinkage in a self-fertile nematode reveals novel sperm competition proteins.</title>
        <authorList>
            <person name="Yin D."/>
            <person name="Schwarz E.M."/>
            <person name="Thomas C.G."/>
            <person name="Felde R.L."/>
            <person name="Korf I.F."/>
            <person name="Cutter A.D."/>
            <person name="Schartner C.M."/>
            <person name="Ralston E.J."/>
            <person name="Meyer B.J."/>
            <person name="Haag E.S."/>
        </authorList>
    </citation>
    <scope>NUCLEOTIDE SEQUENCE [LARGE SCALE GENOMIC DNA]</scope>
    <source>
        <strain evidence="2">JU1422</strain>
    </source>
</reference>
<keyword evidence="2" id="KW-1185">Reference proteome</keyword>
<dbReference type="OrthoDB" id="5894563at2759"/>
<evidence type="ECO:0000313" key="2">
    <source>
        <dbReference type="Proteomes" id="UP000230233"/>
    </source>
</evidence>
<proteinExistence type="predicted"/>